<sequence length="203" mass="22289">MSASTCAKKAANGDTEPKPLLTDDMYSMLSSLKDEAMSLKSACSSDAAEIQLLHVVLSSPWALLPRHTTSAYDRFMQEPYRTANSFAPLKSNGSNFSEWLTCLNRVLCVALNTEISIENSPSSINNQSPHENRAICHFIDASIPHEFALCIGITPLKSMAKAFFDAIKARFCPGNHFENSGSLVTCLECWSKMDLALPDQTMC</sequence>
<evidence type="ECO:0000313" key="2">
    <source>
        <dbReference type="Proteomes" id="UP000765509"/>
    </source>
</evidence>
<dbReference type="EMBL" id="AVOT02000147">
    <property type="protein sequence ID" value="MBW0461359.1"/>
    <property type="molecule type" value="Genomic_DNA"/>
</dbReference>
<comment type="caution">
    <text evidence="1">The sequence shown here is derived from an EMBL/GenBank/DDBJ whole genome shotgun (WGS) entry which is preliminary data.</text>
</comment>
<dbReference type="AlphaFoldDB" id="A0A9Q3B9S2"/>
<evidence type="ECO:0000313" key="1">
    <source>
        <dbReference type="EMBL" id="MBW0461359.1"/>
    </source>
</evidence>
<accession>A0A9Q3B9S2</accession>
<keyword evidence="2" id="KW-1185">Reference proteome</keyword>
<proteinExistence type="predicted"/>
<protein>
    <submittedName>
        <fullName evidence="1">Uncharacterized protein</fullName>
    </submittedName>
</protein>
<name>A0A9Q3B9S2_9BASI</name>
<gene>
    <name evidence="1" type="ORF">O181_001074</name>
</gene>
<reference evidence="1" key="1">
    <citation type="submission" date="2021-03" db="EMBL/GenBank/DDBJ databases">
        <title>Draft genome sequence of rust myrtle Austropuccinia psidii MF-1, a brazilian biotype.</title>
        <authorList>
            <person name="Quecine M.C."/>
            <person name="Pachon D.M.R."/>
            <person name="Bonatelli M.L."/>
            <person name="Correr F.H."/>
            <person name="Franceschini L.M."/>
            <person name="Leite T.F."/>
            <person name="Margarido G.R.A."/>
            <person name="Almeida C.A."/>
            <person name="Ferrarezi J.A."/>
            <person name="Labate C.A."/>
        </authorList>
    </citation>
    <scope>NUCLEOTIDE SEQUENCE</scope>
    <source>
        <strain evidence="1">MF-1</strain>
    </source>
</reference>
<dbReference type="Proteomes" id="UP000765509">
    <property type="component" value="Unassembled WGS sequence"/>
</dbReference>
<organism evidence="1 2">
    <name type="scientific">Austropuccinia psidii MF-1</name>
    <dbReference type="NCBI Taxonomy" id="1389203"/>
    <lineage>
        <taxon>Eukaryota</taxon>
        <taxon>Fungi</taxon>
        <taxon>Dikarya</taxon>
        <taxon>Basidiomycota</taxon>
        <taxon>Pucciniomycotina</taxon>
        <taxon>Pucciniomycetes</taxon>
        <taxon>Pucciniales</taxon>
        <taxon>Sphaerophragmiaceae</taxon>
        <taxon>Austropuccinia</taxon>
    </lineage>
</organism>